<name>A0ABY1ZE73_9GAMM</name>
<keyword evidence="2" id="KW-1185">Reference proteome</keyword>
<comment type="caution">
    <text evidence="1">The sequence shown here is derived from an EMBL/GenBank/DDBJ whole genome shotgun (WGS) entry which is preliminary data.</text>
</comment>
<evidence type="ECO:0000313" key="2">
    <source>
        <dbReference type="Proteomes" id="UP000313645"/>
    </source>
</evidence>
<accession>A0ABY1ZE73</accession>
<evidence type="ECO:0008006" key="3">
    <source>
        <dbReference type="Google" id="ProtNLM"/>
    </source>
</evidence>
<gene>
    <name evidence="1" type="ORF">EZI54_21655</name>
</gene>
<evidence type="ECO:0000313" key="1">
    <source>
        <dbReference type="EMBL" id="TBW48116.1"/>
    </source>
</evidence>
<dbReference type="RefSeq" id="WP_131483969.1">
    <property type="nucleotide sequence ID" value="NZ_SJDL01000052.1"/>
</dbReference>
<organism evidence="1 2">
    <name type="scientific">Marinobacter halodurans</name>
    <dbReference type="NCBI Taxonomy" id="2528979"/>
    <lineage>
        <taxon>Bacteria</taxon>
        <taxon>Pseudomonadati</taxon>
        <taxon>Pseudomonadota</taxon>
        <taxon>Gammaproteobacteria</taxon>
        <taxon>Pseudomonadales</taxon>
        <taxon>Marinobacteraceae</taxon>
        <taxon>Marinobacter</taxon>
    </lineage>
</organism>
<protein>
    <recommendedName>
        <fullName evidence="3">Lipoprotein</fullName>
    </recommendedName>
</protein>
<proteinExistence type="predicted"/>
<sequence length="269" mass="31408">MAYKRITTMILTTMTKKLLLLSVLLVFWIVVGCSPESGDTGKTTKQPTQPFDKDVAHPEINGVQLHIPRKYISIERDKPSEAMKSVYLDFYLPDMKSPKDIPDINEWPNEKHVRTHTGGSIRDIRRVSNCERLGLCEDKDNPRDPRWRDPIQRLFQADLRSHGHKNTTCLRGGVLNQDLGLMVYPSIEWAHSTKQSEFYIKGDPCQPDFYLLCHVPGEVYVSPVCQRYTALKNRLLLRYHFDRRQLADYQRIHEGWMQRIQELMNPNDQ</sequence>
<dbReference type="EMBL" id="SJDL01000052">
    <property type="protein sequence ID" value="TBW48116.1"/>
    <property type="molecule type" value="Genomic_DNA"/>
</dbReference>
<reference evidence="1 2" key="1">
    <citation type="submission" date="2019-02" db="EMBL/GenBank/DDBJ databases">
        <title>Marinobacter halodurans sp. nov., a marine bacterium isolated from sea tidal flat.</title>
        <authorList>
            <person name="Yoo Y."/>
            <person name="Lee D.W."/>
            <person name="Kim B.S."/>
            <person name="Kim J.-J."/>
        </authorList>
    </citation>
    <scope>NUCLEOTIDE SEQUENCE [LARGE SCALE GENOMIC DNA]</scope>
    <source>
        <strain evidence="1 2">YJ-S3-2</strain>
    </source>
</reference>
<dbReference type="PROSITE" id="PS51257">
    <property type="entry name" value="PROKAR_LIPOPROTEIN"/>
    <property type="match status" value="1"/>
</dbReference>
<dbReference type="Proteomes" id="UP000313645">
    <property type="component" value="Unassembled WGS sequence"/>
</dbReference>